<dbReference type="EMBL" id="OU900095">
    <property type="protein sequence ID" value="CAG9858901.1"/>
    <property type="molecule type" value="Genomic_DNA"/>
</dbReference>
<dbReference type="GO" id="GO:0004984">
    <property type="term" value="F:olfactory receptor activity"/>
    <property type="evidence" value="ECO:0007669"/>
    <property type="project" value="InterPro"/>
</dbReference>
<evidence type="ECO:0000256" key="10">
    <source>
        <dbReference type="RuleBase" id="RU351113"/>
    </source>
</evidence>
<keyword evidence="2" id="KW-1003">Cell membrane</keyword>
<dbReference type="GO" id="GO:0005886">
    <property type="term" value="C:plasma membrane"/>
    <property type="evidence" value="ECO:0007669"/>
    <property type="project" value="UniProtKB-SubCell"/>
</dbReference>
<keyword evidence="8 10" id="KW-0675">Receptor</keyword>
<protein>
    <recommendedName>
        <fullName evidence="10">Odorant receptor</fullName>
    </recommendedName>
</protein>
<evidence type="ECO:0000313" key="11">
    <source>
        <dbReference type="EMBL" id="CAG9858901.1"/>
    </source>
</evidence>
<dbReference type="OrthoDB" id="6675289at2759"/>
<comment type="similarity">
    <text evidence="10">Belongs to the insect chemoreceptor superfamily. Heteromeric odorant receptor channel (TC 1.A.69) family.</text>
</comment>
<evidence type="ECO:0000256" key="4">
    <source>
        <dbReference type="ARBA" id="ARBA00022692"/>
    </source>
</evidence>
<evidence type="ECO:0000256" key="1">
    <source>
        <dbReference type="ARBA" id="ARBA00004651"/>
    </source>
</evidence>
<gene>
    <name evidence="11" type="ORF">PHYEVI_LOCUS5288</name>
</gene>
<keyword evidence="7 10" id="KW-0472">Membrane</keyword>
<reference evidence="11" key="1">
    <citation type="submission" date="2022-01" db="EMBL/GenBank/DDBJ databases">
        <authorList>
            <person name="King R."/>
        </authorList>
    </citation>
    <scope>NUCLEOTIDE SEQUENCE</scope>
</reference>
<feature type="transmembrane region" description="Helical" evidence="10">
    <location>
        <begin position="273"/>
        <end position="293"/>
    </location>
</feature>
<dbReference type="Proteomes" id="UP001153712">
    <property type="component" value="Chromosome 2"/>
</dbReference>
<evidence type="ECO:0000256" key="8">
    <source>
        <dbReference type="ARBA" id="ARBA00023170"/>
    </source>
</evidence>
<evidence type="ECO:0000256" key="6">
    <source>
        <dbReference type="ARBA" id="ARBA00022989"/>
    </source>
</evidence>
<keyword evidence="6 10" id="KW-1133">Transmembrane helix</keyword>
<dbReference type="InterPro" id="IPR004117">
    <property type="entry name" value="7tm6_olfct_rcpt"/>
</dbReference>
<evidence type="ECO:0000256" key="5">
    <source>
        <dbReference type="ARBA" id="ARBA00022725"/>
    </source>
</evidence>
<name>A0A9N9TPU2_PHYSR</name>
<accession>A0A9N9TPU2</accession>
<sequence>MLDYGEFFCHHIYIFKMFGLWKPDPKMKLKNLYLIYTTLCISTWILFLLSQFIYMYKNLGNVEEVVSVLFLSGPFIVNLFKMLKIYSNFESIKMLLKNLNNPLFQPNCDKHFECAEKSRKFHRNFFYLCLYLGVQTYLFFLILPFLRKEKMIPTPGWFPFDYNHSPCYEMVFIFQNIVVFWNDIICLNLDTFTSGLLMQIGMQCDFLSHSLNNLSAYRVRNGILVEQNNIAETSLCRKTFSEIVMENLVVCIQHHKKIKRTANEIEKLHKKTVFILFLGGGMIICSGLFQLSTAKLGSIQSFMLISYTACMLIEQFMYCWFGNEVIDKSSKIFNSAYNIPWIQCDMKVKRTLLQFMTLTKYPIKLKVGGMIVMSNAVFVSVVKSSYSIFTLLKKIQK</sequence>
<evidence type="ECO:0000256" key="9">
    <source>
        <dbReference type="ARBA" id="ARBA00023224"/>
    </source>
</evidence>
<keyword evidence="4 10" id="KW-0812">Transmembrane</keyword>
<dbReference type="AlphaFoldDB" id="A0A9N9TPU2"/>
<keyword evidence="9 10" id="KW-0807">Transducer</keyword>
<feature type="transmembrane region" description="Helical" evidence="10">
    <location>
        <begin position="65"/>
        <end position="83"/>
    </location>
</feature>
<dbReference type="PANTHER" id="PTHR21137">
    <property type="entry name" value="ODORANT RECEPTOR"/>
    <property type="match status" value="1"/>
</dbReference>
<evidence type="ECO:0000256" key="7">
    <source>
        <dbReference type="ARBA" id="ARBA00023136"/>
    </source>
</evidence>
<keyword evidence="5 10" id="KW-0552">Olfaction</keyword>
<feature type="transmembrane region" description="Helical" evidence="10">
    <location>
        <begin position="170"/>
        <end position="189"/>
    </location>
</feature>
<dbReference type="Pfam" id="PF02949">
    <property type="entry name" value="7tm_6"/>
    <property type="match status" value="1"/>
</dbReference>
<comment type="caution">
    <text evidence="10">Lacks conserved residue(s) required for the propagation of feature annotation.</text>
</comment>
<dbReference type="PANTHER" id="PTHR21137:SF35">
    <property type="entry name" value="ODORANT RECEPTOR 19A-RELATED"/>
    <property type="match status" value="1"/>
</dbReference>
<keyword evidence="3 10" id="KW-0716">Sensory transduction</keyword>
<keyword evidence="12" id="KW-1185">Reference proteome</keyword>
<evidence type="ECO:0000256" key="3">
    <source>
        <dbReference type="ARBA" id="ARBA00022606"/>
    </source>
</evidence>
<evidence type="ECO:0000256" key="2">
    <source>
        <dbReference type="ARBA" id="ARBA00022475"/>
    </source>
</evidence>
<feature type="transmembrane region" description="Helical" evidence="10">
    <location>
        <begin position="125"/>
        <end position="146"/>
    </location>
</feature>
<dbReference type="GO" id="GO:0007165">
    <property type="term" value="P:signal transduction"/>
    <property type="evidence" value="ECO:0007669"/>
    <property type="project" value="UniProtKB-KW"/>
</dbReference>
<dbReference type="GO" id="GO:0005549">
    <property type="term" value="F:odorant binding"/>
    <property type="evidence" value="ECO:0007669"/>
    <property type="project" value="InterPro"/>
</dbReference>
<comment type="subcellular location">
    <subcellularLocation>
        <location evidence="1 10">Cell membrane</location>
        <topology evidence="1 10">Multi-pass membrane protein</topology>
    </subcellularLocation>
</comment>
<organism evidence="11 12">
    <name type="scientific">Phyllotreta striolata</name>
    <name type="common">Striped flea beetle</name>
    <name type="synonym">Crioceris striolata</name>
    <dbReference type="NCBI Taxonomy" id="444603"/>
    <lineage>
        <taxon>Eukaryota</taxon>
        <taxon>Metazoa</taxon>
        <taxon>Ecdysozoa</taxon>
        <taxon>Arthropoda</taxon>
        <taxon>Hexapoda</taxon>
        <taxon>Insecta</taxon>
        <taxon>Pterygota</taxon>
        <taxon>Neoptera</taxon>
        <taxon>Endopterygota</taxon>
        <taxon>Coleoptera</taxon>
        <taxon>Polyphaga</taxon>
        <taxon>Cucujiformia</taxon>
        <taxon>Chrysomeloidea</taxon>
        <taxon>Chrysomelidae</taxon>
        <taxon>Galerucinae</taxon>
        <taxon>Alticini</taxon>
        <taxon>Phyllotreta</taxon>
    </lineage>
</organism>
<proteinExistence type="inferred from homology"/>
<feature type="transmembrane region" description="Helical" evidence="10">
    <location>
        <begin position="32"/>
        <end position="53"/>
    </location>
</feature>
<evidence type="ECO:0000313" key="12">
    <source>
        <dbReference type="Proteomes" id="UP001153712"/>
    </source>
</evidence>